<feature type="domain" description="Nudix hydrolase" evidence="8">
    <location>
        <begin position="41"/>
        <end position="170"/>
    </location>
</feature>
<dbReference type="FunCoup" id="Q2LY48">
    <property type="interactions" value="236"/>
</dbReference>
<evidence type="ECO:0000256" key="5">
    <source>
        <dbReference type="ARBA" id="ARBA00022801"/>
    </source>
</evidence>
<evidence type="ECO:0000256" key="7">
    <source>
        <dbReference type="ARBA" id="ARBA00032272"/>
    </source>
</evidence>
<dbReference type="GO" id="GO:0016787">
    <property type="term" value="F:hydrolase activity"/>
    <property type="evidence" value="ECO:0007669"/>
    <property type="project" value="UniProtKB-KW"/>
</dbReference>
<proteinExistence type="inferred from homology"/>
<gene>
    <name evidence="9" type="ORF">SYN_02090</name>
</gene>
<dbReference type="PANTHER" id="PTHR11839">
    <property type="entry name" value="UDP/ADP-SUGAR PYROPHOSPHATASE"/>
    <property type="match status" value="1"/>
</dbReference>
<dbReference type="KEGG" id="sat:SYN_02090"/>
<protein>
    <recommendedName>
        <fullName evidence="4">GDP-mannose pyrophosphatase</fullName>
    </recommendedName>
    <alternativeName>
        <fullName evidence="6">GDP-mannose hydrolase</fullName>
    </alternativeName>
    <alternativeName>
        <fullName evidence="7">GDPMK</fullName>
    </alternativeName>
</protein>
<comment type="catalytic activity">
    <reaction evidence="1">
        <text>GDP-alpha-D-mannose + H2O = alpha-D-mannose 1-phosphate + GMP + 2 H(+)</text>
        <dbReference type="Rhea" id="RHEA:27978"/>
        <dbReference type="ChEBI" id="CHEBI:15377"/>
        <dbReference type="ChEBI" id="CHEBI:15378"/>
        <dbReference type="ChEBI" id="CHEBI:57527"/>
        <dbReference type="ChEBI" id="CHEBI:58115"/>
        <dbReference type="ChEBI" id="CHEBI:58409"/>
    </reaction>
</comment>
<dbReference type="InterPro" id="IPR015797">
    <property type="entry name" value="NUDIX_hydrolase-like_dom_sf"/>
</dbReference>
<evidence type="ECO:0000256" key="6">
    <source>
        <dbReference type="ARBA" id="ARBA00032162"/>
    </source>
</evidence>
<accession>Q2LY48</accession>
<dbReference type="GO" id="GO:0019693">
    <property type="term" value="P:ribose phosphate metabolic process"/>
    <property type="evidence" value="ECO:0007669"/>
    <property type="project" value="TreeGrafter"/>
</dbReference>
<evidence type="ECO:0000313" key="9">
    <source>
        <dbReference type="EMBL" id="ABC79009.1"/>
    </source>
</evidence>
<name>Q2LY48_SYNAS</name>
<organism evidence="9 10">
    <name type="scientific">Syntrophus aciditrophicus (strain SB)</name>
    <dbReference type="NCBI Taxonomy" id="56780"/>
    <lineage>
        <taxon>Bacteria</taxon>
        <taxon>Pseudomonadati</taxon>
        <taxon>Thermodesulfobacteriota</taxon>
        <taxon>Syntrophia</taxon>
        <taxon>Syntrophales</taxon>
        <taxon>Syntrophaceae</taxon>
        <taxon>Syntrophus</taxon>
    </lineage>
</organism>
<dbReference type="InterPro" id="IPR000086">
    <property type="entry name" value="NUDIX_hydrolase_dom"/>
</dbReference>
<keyword evidence="5 9" id="KW-0378">Hydrolase</keyword>
<keyword evidence="10" id="KW-1185">Reference proteome</keyword>
<dbReference type="GO" id="GO:0006753">
    <property type="term" value="P:nucleoside phosphate metabolic process"/>
    <property type="evidence" value="ECO:0007669"/>
    <property type="project" value="TreeGrafter"/>
</dbReference>
<dbReference type="STRING" id="56780.SYN_02090"/>
<comment type="cofactor">
    <cofactor evidence="2">
        <name>Mg(2+)</name>
        <dbReference type="ChEBI" id="CHEBI:18420"/>
    </cofactor>
</comment>
<dbReference type="EMBL" id="CP000252">
    <property type="protein sequence ID" value="ABC79009.1"/>
    <property type="molecule type" value="Genomic_DNA"/>
</dbReference>
<dbReference type="Pfam" id="PF00293">
    <property type="entry name" value="NUDIX"/>
    <property type="match status" value="1"/>
</dbReference>
<dbReference type="OrthoDB" id="9806150at2"/>
<reference evidence="9 10" key="1">
    <citation type="journal article" date="2007" name="Proc. Natl. Acad. Sci. U.S.A.">
        <title>The genome of Syntrophus aciditrophicus: life at the thermodynamic limit of microbial growth.</title>
        <authorList>
            <person name="McInerney M.J."/>
            <person name="Rohlin L."/>
            <person name="Mouttaki H."/>
            <person name="Kim U."/>
            <person name="Krupp R.S."/>
            <person name="Rios-Hernandez L."/>
            <person name="Sieber J."/>
            <person name="Struchtemeyer C.G."/>
            <person name="Bhattacharyya A."/>
            <person name="Campbell J.W."/>
            <person name="Gunsalus R.P."/>
        </authorList>
    </citation>
    <scope>NUCLEOTIDE SEQUENCE [LARGE SCALE GENOMIC DNA]</scope>
    <source>
        <strain evidence="9 10">SB</strain>
    </source>
</reference>
<dbReference type="HOGENOM" id="CLU_062658_5_1_7"/>
<dbReference type="InParanoid" id="Q2LY48"/>
<dbReference type="AlphaFoldDB" id="Q2LY48"/>
<evidence type="ECO:0000256" key="3">
    <source>
        <dbReference type="ARBA" id="ARBA00007275"/>
    </source>
</evidence>
<dbReference type="RefSeq" id="WP_011419023.1">
    <property type="nucleotide sequence ID" value="NC_007759.1"/>
</dbReference>
<evidence type="ECO:0000256" key="2">
    <source>
        <dbReference type="ARBA" id="ARBA00001946"/>
    </source>
</evidence>
<evidence type="ECO:0000256" key="1">
    <source>
        <dbReference type="ARBA" id="ARBA00000847"/>
    </source>
</evidence>
<dbReference type="eggNOG" id="COG0494">
    <property type="taxonomic scope" value="Bacteria"/>
</dbReference>
<evidence type="ECO:0000313" key="10">
    <source>
        <dbReference type="Proteomes" id="UP000001933"/>
    </source>
</evidence>
<dbReference type="CDD" id="cd03424">
    <property type="entry name" value="NUDIX_ADPRase_Nudt5_UGPPase_Nudt14"/>
    <property type="match status" value="1"/>
</dbReference>
<dbReference type="SUPFAM" id="SSF55811">
    <property type="entry name" value="Nudix"/>
    <property type="match status" value="1"/>
</dbReference>
<evidence type="ECO:0000259" key="8">
    <source>
        <dbReference type="PROSITE" id="PS51462"/>
    </source>
</evidence>
<dbReference type="Gene3D" id="3.90.79.10">
    <property type="entry name" value="Nucleoside Triphosphate Pyrophosphohydrolase"/>
    <property type="match status" value="1"/>
</dbReference>
<comment type="similarity">
    <text evidence="3">Belongs to the Nudix hydrolase family. NudK subfamily.</text>
</comment>
<dbReference type="Proteomes" id="UP000001933">
    <property type="component" value="Chromosome"/>
</dbReference>
<sequence>MSEIKPQRLEEKPVYTCRIFEVYEGKIQLPDGRTATQSWINHRPCIAAVPVSPEGKLLLIRQYRAAVEQMLLEIPAGALDKGPETLEECVQRELAEEIGFQARRLVKLFEGYLVPGYCNEYMYYYLATDLFAAFLPPDLDEVIEVVPISFQEALAMMKDGRIADSKTALGITLAWEYLKGSSDAPPFSG</sequence>
<dbReference type="PANTHER" id="PTHR11839:SF18">
    <property type="entry name" value="NUDIX HYDROLASE DOMAIN-CONTAINING PROTEIN"/>
    <property type="match status" value="1"/>
</dbReference>
<dbReference type="PROSITE" id="PS51462">
    <property type="entry name" value="NUDIX"/>
    <property type="match status" value="1"/>
</dbReference>
<evidence type="ECO:0000256" key="4">
    <source>
        <dbReference type="ARBA" id="ARBA00016377"/>
    </source>
</evidence>